<name>A0A2J6X5C6_9BACT</name>
<evidence type="ECO:0000259" key="1">
    <source>
        <dbReference type="Pfam" id="PF12728"/>
    </source>
</evidence>
<dbReference type="Pfam" id="PF12728">
    <property type="entry name" value="HTH_17"/>
    <property type="match status" value="1"/>
</dbReference>
<feature type="domain" description="Helix-turn-helix" evidence="1">
    <location>
        <begin position="46"/>
        <end position="91"/>
    </location>
</feature>
<organism evidence="2 3">
    <name type="scientific">Caldisericum exile</name>
    <dbReference type="NCBI Taxonomy" id="693075"/>
    <lineage>
        <taxon>Bacteria</taxon>
        <taxon>Pseudomonadati</taxon>
        <taxon>Caldisericota/Cryosericota group</taxon>
        <taxon>Caldisericota</taxon>
        <taxon>Caldisericia</taxon>
        <taxon>Caldisericales</taxon>
        <taxon>Caldisericaceae</taxon>
        <taxon>Caldisericum</taxon>
    </lineage>
</organism>
<gene>
    <name evidence="2" type="ORF">C0175_04870</name>
</gene>
<comment type="caution">
    <text evidence="2">The sequence shown here is derived from an EMBL/GenBank/DDBJ whole genome shotgun (WGS) entry which is preliminary data.</text>
</comment>
<dbReference type="InterPro" id="IPR041657">
    <property type="entry name" value="HTH_17"/>
</dbReference>
<evidence type="ECO:0000313" key="3">
    <source>
        <dbReference type="Proteomes" id="UP000236910"/>
    </source>
</evidence>
<dbReference type="AlphaFoldDB" id="A0A2J6X5C6"/>
<sequence length="94" mass="10961">MHQITSTYINLHQITSMPLSHDSMHVCNKKKKIEGGMMVKTKEMVSSGEVCRMLGISKKTLFNWVKQGKIHFVYLPNGHRRFFKKEIDRILGKK</sequence>
<dbReference type="EMBL" id="PNIX01000285">
    <property type="protein sequence ID" value="PMP81753.1"/>
    <property type="molecule type" value="Genomic_DNA"/>
</dbReference>
<reference evidence="2 3" key="1">
    <citation type="submission" date="2018-01" db="EMBL/GenBank/DDBJ databases">
        <title>Metagenomic assembled genomes from two thermal pools in the Uzon Caldera, Kamchatka, Russia.</title>
        <authorList>
            <person name="Wilkins L."/>
            <person name="Ettinger C."/>
        </authorList>
    </citation>
    <scope>NUCLEOTIDE SEQUENCE [LARGE SCALE GENOMIC DNA]</scope>
    <source>
        <strain evidence="2">ARK-10</strain>
    </source>
</reference>
<dbReference type="Proteomes" id="UP000236910">
    <property type="component" value="Unassembled WGS sequence"/>
</dbReference>
<evidence type="ECO:0000313" key="2">
    <source>
        <dbReference type="EMBL" id="PMP81753.1"/>
    </source>
</evidence>
<dbReference type="Gene3D" id="1.10.1660.10">
    <property type="match status" value="1"/>
</dbReference>
<proteinExistence type="predicted"/>
<dbReference type="InterPro" id="IPR009061">
    <property type="entry name" value="DNA-bd_dom_put_sf"/>
</dbReference>
<dbReference type="CDD" id="cd04762">
    <property type="entry name" value="HTH_MerR-trunc"/>
    <property type="match status" value="1"/>
</dbReference>
<accession>A0A2J6X5C6</accession>
<dbReference type="SUPFAM" id="SSF46955">
    <property type="entry name" value="Putative DNA-binding domain"/>
    <property type="match status" value="1"/>
</dbReference>
<protein>
    <recommendedName>
        <fullName evidence="1">Helix-turn-helix domain-containing protein</fullName>
    </recommendedName>
</protein>